<dbReference type="AlphaFoldDB" id="A0AA96JA34"/>
<reference evidence="3" key="1">
    <citation type="submission" date="2023-09" db="EMBL/GenBank/DDBJ databases">
        <title>Demequina sp. a novel bacteria isolated from Capsicum annuum.</title>
        <authorList>
            <person name="Humaira Z."/>
            <person name="Lee J."/>
            <person name="Cho D."/>
        </authorList>
    </citation>
    <scope>NUCLEOTIDE SEQUENCE</scope>
    <source>
        <strain evidence="3">PMTSA13</strain>
    </source>
</reference>
<keyword evidence="2" id="KW-0472">Membrane</keyword>
<accession>A0AA96JA34</accession>
<dbReference type="Proteomes" id="UP001303408">
    <property type="component" value="Chromosome"/>
</dbReference>
<keyword evidence="2" id="KW-0812">Transmembrane</keyword>
<proteinExistence type="predicted"/>
<evidence type="ECO:0000313" key="3">
    <source>
        <dbReference type="EMBL" id="WNM27957.1"/>
    </source>
</evidence>
<evidence type="ECO:0000256" key="1">
    <source>
        <dbReference type="SAM" id="MobiDB-lite"/>
    </source>
</evidence>
<gene>
    <name evidence="3" type="ORF">RN607_02845</name>
</gene>
<protein>
    <submittedName>
        <fullName evidence="3">Uncharacterized protein</fullName>
    </submittedName>
</protein>
<dbReference type="EMBL" id="CP134880">
    <property type="protein sequence ID" value="WNM27957.1"/>
    <property type="molecule type" value="Genomic_DNA"/>
</dbReference>
<name>A0AA96JA34_9MICO</name>
<keyword evidence="2" id="KW-1133">Transmembrane helix</keyword>
<feature type="transmembrane region" description="Helical" evidence="2">
    <location>
        <begin position="21"/>
        <end position="39"/>
    </location>
</feature>
<feature type="region of interest" description="Disordered" evidence="1">
    <location>
        <begin position="192"/>
        <end position="239"/>
    </location>
</feature>
<dbReference type="RefSeq" id="WP_313544193.1">
    <property type="nucleotide sequence ID" value="NZ_CP134880.1"/>
</dbReference>
<dbReference type="KEGG" id="dcp:RN607_02845"/>
<feature type="transmembrane region" description="Helical" evidence="2">
    <location>
        <begin position="51"/>
        <end position="70"/>
    </location>
</feature>
<organism evidence="3">
    <name type="scientific">Demequina capsici</name>
    <dbReference type="NCBI Taxonomy" id="3075620"/>
    <lineage>
        <taxon>Bacteria</taxon>
        <taxon>Bacillati</taxon>
        <taxon>Actinomycetota</taxon>
        <taxon>Actinomycetes</taxon>
        <taxon>Micrococcales</taxon>
        <taxon>Demequinaceae</taxon>
        <taxon>Demequina</taxon>
    </lineage>
</organism>
<sequence>MASSRATILLHGGTMRPVATLTGVVLFIAVSLLPGYGLYRVFGGGALELSGMVVVGLCLAGLVAAVWIGVTVARRFDKPEPGPVELDRLPEVLVLSITPSSTSRARLVGPTWRLEVPAGGLLELDAESRPQGVYPVRRHRWHCNGEVMEFSMPLDSTTLSLEPLVEACERLDIRLTVAGDWIACMNIDSDGERSHSTGDAAEQESSEGGVADGRVDAPSGHGGRASADAYSEPLWPGAR</sequence>
<evidence type="ECO:0000256" key="2">
    <source>
        <dbReference type="SAM" id="Phobius"/>
    </source>
</evidence>